<protein>
    <submittedName>
        <fullName evidence="5">Kinase, PfkB</fullName>
    </submittedName>
</protein>
<keyword evidence="3 5" id="KW-0418">Kinase</keyword>
<evidence type="ECO:0000256" key="3">
    <source>
        <dbReference type="ARBA" id="ARBA00022777"/>
    </source>
</evidence>
<dbReference type="InterPro" id="IPR029056">
    <property type="entry name" value="Ribokinase-like"/>
</dbReference>
<dbReference type="Gene3D" id="3.40.1190.20">
    <property type="match status" value="1"/>
</dbReference>
<dbReference type="PANTHER" id="PTHR43320">
    <property type="entry name" value="SUGAR KINASE"/>
    <property type="match status" value="1"/>
</dbReference>
<evidence type="ECO:0000256" key="1">
    <source>
        <dbReference type="ARBA" id="ARBA00010688"/>
    </source>
</evidence>
<dbReference type="EMBL" id="LN650648">
    <property type="protein sequence ID" value="CEI72533.1"/>
    <property type="molecule type" value="Genomic_DNA"/>
</dbReference>
<keyword evidence="2" id="KW-0808">Transferase</keyword>
<feature type="domain" description="Carbohydrate kinase PfkB" evidence="4">
    <location>
        <begin position="6"/>
        <end position="306"/>
    </location>
</feature>
<evidence type="ECO:0000313" key="6">
    <source>
        <dbReference type="Proteomes" id="UP000245695"/>
    </source>
</evidence>
<name>A0A2P2BQA8_9FIRM</name>
<dbReference type="InterPro" id="IPR052700">
    <property type="entry name" value="Carb_kinase_PfkB-like"/>
</dbReference>
<dbReference type="Pfam" id="PF00294">
    <property type="entry name" value="PfkB"/>
    <property type="match status" value="1"/>
</dbReference>
<dbReference type="RefSeq" id="WP_092926424.1">
    <property type="nucleotide sequence ID" value="NZ_FJTZ01000012.1"/>
</dbReference>
<dbReference type="Proteomes" id="UP000245695">
    <property type="component" value="Chromosome 1"/>
</dbReference>
<proteinExistence type="inferred from homology"/>
<organism evidence="5 6">
    <name type="scientific">Romboutsia hominis</name>
    <dbReference type="NCBI Taxonomy" id="1507512"/>
    <lineage>
        <taxon>Bacteria</taxon>
        <taxon>Bacillati</taxon>
        <taxon>Bacillota</taxon>
        <taxon>Clostridia</taxon>
        <taxon>Peptostreptococcales</taxon>
        <taxon>Peptostreptococcaceae</taxon>
        <taxon>Romboutsia</taxon>
    </lineage>
</organism>
<sequence length="334" mass="37535">MRVAGFGEIMLRLATNKGFMISNTNNYNANYGGGEANVLISLSKFGIDTKMITKVSNNDIGEGIINYLNSHRVNTSQVQKGEERTGIYFLEVGSGNRASKVIYDRANSAFSNMKVTDLDIEKALEDVDLFHFSGITLALSKELRELTMNILKHCKKNNILVSYDSNYRAKLWTIEEARQATLEILPFVNILSAGILDAENILKMNCEYEDKYEKLSHYYNEINKIYPNINHMFSSIRTIQSVSVNTLQCNYYTEGKFYTSKEYIIDDIVDRVGGGDALTAGILYSILNNKEAEYLVEFATASSVLKHSIYGDANLVNVDDVENLMQYGAGKIAR</sequence>
<dbReference type="AlphaFoldDB" id="A0A2P2BQA8"/>
<dbReference type="InterPro" id="IPR011611">
    <property type="entry name" value="PfkB_dom"/>
</dbReference>
<reference evidence="5 6" key="1">
    <citation type="submission" date="2014-09" db="EMBL/GenBank/DDBJ databases">
        <authorList>
            <person name="Hornung B.V."/>
        </authorList>
    </citation>
    <scope>NUCLEOTIDE SEQUENCE [LARGE SCALE GENOMIC DNA]</scope>
    <source>
        <strain evidence="5 6">FRIFI</strain>
    </source>
</reference>
<dbReference type="PANTHER" id="PTHR43320:SF2">
    <property type="entry name" value="2-DEHYDRO-3-DEOXYGLUCONOKINASE_2-DEHYDRO-3-DEOXYGALACTONOKINASE"/>
    <property type="match status" value="1"/>
</dbReference>
<evidence type="ECO:0000313" key="5">
    <source>
        <dbReference type="EMBL" id="CEI72533.1"/>
    </source>
</evidence>
<evidence type="ECO:0000256" key="2">
    <source>
        <dbReference type="ARBA" id="ARBA00022679"/>
    </source>
</evidence>
<comment type="similarity">
    <text evidence="1">Belongs to the carbohydrate kinase PfkB family.</text>
</comment>
<dbReference type="KEGG" id="rhom:FRIFI_0993"/>
<dbReference type="SUPFAM" id="SSF53613">
    <property type="entry name" value="Ribokinase-like"/>
    <property type="match status" value="1"/>
</dbReference>
<keyword evidence="6" id="KW-1185">Reference proteome</keyword>
<evidence type="ECO:0000259" key="4">
    <source>
        <dbReference type="Pfam" id="PF00294"/>
    </source>
</evidence>
<gene>
    <name evidence="5" type="ORF">FRIFI_0993</name>
</gene>
<dbReference type="CDD" id="cd01166">
    <property type="entry name" value="KdgK"/>
    <property type="match status" value="1"/>
</dbReference>
<dbReference type="GO" id="GO:0016301">
    <property type="term" value="F:kinase activity"/>
    <property type="evidence" value="ECO:0007669"/>
    <property type="project" value="UniProtKB-KW"/>
</dbReference>
<accession>A0A2P2BQA8</accession>